<organism evidence="1 2">
    <name type="scientific">Pseudomonas saponiphila</name>
    <dbReference type="NCBI Taxonomy" id="556534"/>
    <lineage>
        <taxon>Bacteria</taxon>
        <taxon>Pseudomonadati</taxon>
        <taxon>Pseudomonadota</taxon>
        <taxon>Gammaproteobacteria</taxon>
        <taxon>Pseudomonadales</taxon>
        <taxon>Pseudomonadaceae</taxon>
        <taxon>Pseudomonas</taxon>
    </lineage>
</organism>
<sequence length="138" mass="15758">MYFDHQHFPLVWMRRAEGAGQPGVDPFQQLEGLMQRAQAFVLMSDVLPEPEQRNSAQSKAMLKQGSLWMKRNKAAIRRWIKAMIVIAPQPESQARVEAFADSYEKFWGYPLLHSASPLAAAAMAQQLLSPPRVNQHNW</sequence>
<name>A0A1H4LLL3_9PSED</name>
<proteinExistence type="predicted"/>
<dbReference type="RefSeq" id="WP_092312649.1">
    <property type="nucleotide sequence ID" value="NZ_FNTJ01000001.1"/>
</dbReference>
<accession>A0A1H4LLL3</accession>
<evidence type="ECO:0000313" key="2">
    <source>
        <dbReference type="Proteomes" id="UP000198982"/>
    </source>
</evidence>
<dbReference type="Proteomes" id="UP000198982">
    <property type="component" value="Unassembled WGS sequence"/>
</dbReference>
<reference evidence="2" key="1">
    <citation type="submission" date="2016-10" db="EMBL/GenBank/DDBJ databases">
        <authorList>
            <person name="Varghese N."/>
            <person name="Submissions S."/>
        </authorList>
    </citation>
    <scope>NUCLEOTIDE SEQUENCE [LARGE SCALE GENOMIC DNA]</scope>
    <source>
        <strain evidence="2">DSM 9751</strain>
    </source>
</reference>
<evidence type="ECO:0000313" key="1">
    <source>
        <dbReference type="EMBL" id="SEB71172.1"/>
    </source>
</evidence>
<gene>
    <name evidence="1" type="ORF">SAMN05216178_1958</name>
</gene>
<keyword evidence="2" id="KW-1185">Reference proteome</keyword>
<dbReference type="AlphaFoldDB" id="A0A1H4LLL3"/>
<protein>
    <submittedName>
        <fullName evidence="1">Uncharacterized protein</fullName>
    </submittedName>
</protein>
<dbReference type="EMBL" id="FNTJ01000001">
    <property type="protein sequence ID" value="SEB71172.1"/>
    <property type="molecule type" value="Genomic_DNA"/>
</dbReference>